<evidence type="ECO:0000313" key="22">
    <source>
        <dbReference type="Proteomes" id="UP000321062"/>
    </source>
</evidence>
<dbReference type="InterPro" id="IPR012310">
    <property type="entry name" value="DNA_ligase_ATP-dep_cent"/>
</dbReference>
<dbReference type="NCBIfam" id="TIGR02778">
    <property type="entry name" value="ligD_pol"/>
    <property type="match status" value="1"/>
</dbReference>
<dbReference type="Pfam" id="PF13298">
    <property type="entry name" value="LigD_N"/>
    <property type="match status" value="1"/>
</dbReference>
<dbReference type="RefSeq" id="WP_147657475.1">
    <property type="nucleotide sequence ID" value="NZ_BMFM01000002.1"/>
</dbReference>
<dbReference type="NCBIfam" id="TIGR02779">
    <property type="entry name" value="NHEJ_ligase_lig"/>
    <property type="match status" value="1"/>
</dbReference>
<dbReference type="CDD" id="cd04862">
    <property type="entry name" value="PaeLigD_Pol_like"/>
    <property type="match status" value="1"/>
</dbReference>
<dbReference type="PANTHER" id="PTHR42705:SF2">
    <property type="entry name" value="BIFUNCTIONAL NON-HOMOLOGOUS END JOINING PROTEIN LIGD"/>
    <property type="match status" value="1"/>
</dbReference>
<dbReference type="InterPro" id="IPR014145">
    <property type="entry name" value="LigD_pol_dom"/>
</dbReference>
<evidence type="ECO:0000256" key="7">
    <source>
        <dbReference type="ARBA" id="ARBA00022723"/>
    </source>
</evidence>
<dbReference type="Pfam" id="PF01068">
    <property type="entry name" value="DNA_ligase_A_M"/>
    <property type="match status" value="1"/>
</dbReference>
<dbReference type="InterPro" id="IPR012309">
    <property type="entry name" value="DNA_ligase_ATP-dep_C"/>
</dbReference>
<keyword evidence="14" id="KW-0238">DNA-binding</keyword>
<keyword evidence="11" id="KW-0269">Exonuclease</keyword>
<evidence type="ECO:0000256" key="6">
    <source>
        <dbReference type="ARBA" id="ARBA00022722"/>
    </source>
</evidence>
<sequence>MAARAAQTLLKDYQAKRDFARTREPSGKQAGRTGKGKAGIFVVQQHDATRMHWDFRLELDGVLKSWAVTRGPSNNPSDKRLAVRVEDHPLDYAHFEGTIPEGEYGGGTVMLWDEGTWEPLGDPHKGLEEGDLKFRLNGQRMKGEWVLVHMKERDRGGKENWLLIKHRDEYASDDGEALVEDNTTSVETGRNLEGIAKGLKSRKAPAKPKVWTHGKEVSLPDFRPPELATLVDAVPQGSGWIFEMKYDGYRCLAAIAGEEVRLYTRNGNDWTTQFGAIREPLAGLTKGSALIDGELCAFDREGHTDFSTLKNALSTGAPLVYFVFDLLEEDGEDLTRLPLLERKERLARLLGKVDKTSPVQFSDHIEGNGQKVLDTLCAAGHEGVIAKRADSHYLGERTKAWLKVKCLKRQEFVIGGWRPSDRKRTFASLLLGAWENDRLVYHGRVGTGFSAKEAAALQKALDERARKQTPFANAPRDISRVARWVEPDLVAEIAYSEVTPDGALRHPSFIGLREDKPARSVKMEVASAPPAGAAPSKGKGARVQHLDPAKGVAAAERLGIRLTSPDRIAYPGQGVTKGELVAYYDAVADAMLPYIKDRPLSLVRCPQGRAKACFFQKHDTGGFPAAMKTVEIAEKDGSKESYFYVSDLSGIVAAVQMNTLEFHLWGSRRDKIELPERIIFDIDPDEGLGFEHVRAAAIDIRKGLESWGLESFAMLTGGKGIHVIAPIARRTEWPEVKLFCKTFAQTMAEAEPERFTATLSKEKRQGKMFIDYLRNERGATAISPYSTRSREGAPVATPVTWAELETIERANAFSLAQAAERATGPNPWPDYFKLEQAITNGMVNAVAGPVRKSAPKR</sequence>
<dbReference type="InterPro" id="IPR052171">
    <property type="entry name" value="NHEJ_LigD"/>
</dbReference>
<dbReference type="GO" id="GO:0046872">
    <property type="term" value="F:metal ion binding"/>
    <property type="evidence" value="ECO:0007669"/>
    <property type="project" value="UniProtKB-KW"/>
</dbReference>
<evidence type="ECO:0000256" key="16">
    <source>
        <dbReference type="ARBA" id="ARBA00023204"/>
    </source>
</evidence>
<gene>
    <name evidence="21" type="primary">ligD</name>
    <name evidence="21" type="ORF">FNA67_18405</name>
</gene>
<keyword evidence="18" id="KW-0511">Multifunctional enzyme</keyword>
<dbReference type="PANTHER" id="PTHR42705">
    <property type="entry name" value="BIFUNCTIONAL NON-HOMOLOGOUS END JOINING PROTEIN LIGD"/>
    <property type="match status" value="1"/>
</dbReference>
<dbReference type="Gene3D" id="3.90.920.10">
    <property type="entry name" value="DNA primase, PRIM domain"/>
    <property type="match status" value="1"/>
</dbReference>
<accession>A0A5B9DUI4</accession>
<evidence type="ECO:0000256" key="4">
    <source>
        <dbReference type="ARBA" id="ARBA00022679"/>
    </source>
</evidence>
<dbReference type="NCBIfam" id="TIGR02776">
    <property type="entry name" value="NHEJ_ligase_prk"/>
    <property type="match status" value="1"/>
</dbReference>
<keyword evidence="4" id="KW-0808">Transferase</keyword>
<dbReference type="InterPro" id="IPR012340">
    <property type="entry name" value="NA-bd_OB-fold"/>
</dbReference>
<keyword evidence="8" id="KW-0547">Nucleotide-binding</keyword>
<dbReference type="Gene3D" id="3.30.1490.70">
    <property type="match status" value="1"/>
</dbReference>
<dbReference type="CDD" id="cd07906">
    <property type="entry name" value="Adenylation_DNA_ligase_LigD_LigC"/>
    <property type="match status" value="1"/>
</dbReference>
<keyword evidence="5" id="KW-0548">Nucleotidyltransferase</keyword>
<evidence type="ECO:0000256" key="1">
    <source>
        <dbReference type="ARBA" id="ARBA00001936"/>
    </source>
</evidence>
<dbReference type="InterPro" id="IPR014144">
    <property type="entry name" value="LigD_PE_domain"/>
</dbReference>
<evidence type="ECO:0000256" key="12">
    <source>
        <dbReference type="ARBA" id="ARBA00022840"/>
    </source>
</evidence>
<comment type="cofactor">
    <cofactor evidence="1">
        <name>Mn(2+)</name>
        <dbReference type="ChEBI" id="CHEBI:29035"/>
    </cofactor>
</comment>
<keyword evidence="22" id="KW-1185">Reference proteome</keyword>
<evidence type="ECO:0000256" key="8">
    <source>
        <dbReference type="ARBA" id="ARBA00022741"/>
    </source>
</evidence>
<name>A0A5B9DUI4_9HYPH</name>
<dbReference type="InterPro" id="IPR033651">
    <property type="entry name" value="PaeLigD_Pol-like"/>
</dbReference>
<dbReference type="Pfam" id="PF04679">
    <property type="entry name" value="DNA_ligase_A_C"/>
    <property type="match status" value="1"/>
</dbReference>
<dbReference type="CDD" id="cd07971">
    <property type="entry name" value="OBF_DNA_ligase_LigD"/>
    <property type="match status" value="1"/>
</dbReference>
<reference evidence="21 22" key="1">
    <citation type="journal article" date="2015" name="Int. J. Syst. Evol. Microbiol.">
        <title>Youhaiella tibetensis gen. nov., sp. nov., isolated from subsurface sediment.</title>
        <authorList>
            <person name="Wang Y.X."/>
            <person name="Huang F.Q."/>
            <person name="Nogi Y."/>
            <person name="Pang S.J."/>
            <person name="Wang P.K."/>
            <person name="Lv J."/>
        </authorList>
    </citation>
    <scope>NUCLEOTIDE SEQUENCE [LARGE SCALE GENOMIC DNA]</scope>
    <source>
        <strain evidence="22">fig4</strain>
    </source>
</reference>
<dbReference type="SUPFAM" id="SSF56091">
    <property type="entry name" value="DNA ligase/mRNA capping enzyme, catalytic domain"/>
    <property type="match status" value="1"/>
</dbReference>
<keyword evidence="7" id="KW-0479">Metal-binding</keyword>
<dbReference type="InterPro" id="IPR014146">
    <property type="entry name" value="LigD_ligase_dom"/>
</dbReference>
<evidence type="ECO:0000313" key="21">
    <source>
        <dbReference type="EMBL" id="QEE22024.1"/>
    </source>
</evidence>
<keyword evidence="12" id="KW-0067">ATP-binding</keyword>
<dbReference type="GO" id="GO:0003910">
    <property type="term" value="F:DNA ligase (ATP) activity"/>
    <property type="evidence" value="ECO:0007669"/>
    <property type="project" value="UniProtKB-EC"/>
</dbReference>
<dbReference type="AlphaFoldDB" id="A0A5B9DUI4"/>
<dbReference type="SUPFAM" id="SSF50249">
    <property type="entry name" value="Nucleic acid-binding proteins"/>
    <property type="match status" value="1"/>
</dbReference>
<dbReference type="GO" id="GO:0006310">
    <property type="term" value="P:DNA recombination"/>
    <property type="evidence" value="ECO:0007669"/>
    <property type="project" value="UniProtKB-KW"/>
</dbReference>
<dbReference type="NCBIfam" id="TIGR02777">
    <property type="entry name" value="LigD_PE_dom"/>
    <property type="match status" value="1"/>
</dbReference>
<dbReference type="GO" id="GO:0003887">
    <property type="term" value="F:DNA-directed DNA polymerase activity"/>
    <property type="evidence" value="ECO:0007669"/>
    <property type="project" value="UniProtKB-KW"/>
</dbReference>
<keyword evidence="9" id="KW-0227">DNA damage</keyword>
<evidence type="ECO:0000256" key="20">
    <source>
        <dbReference type="ARBA" id="ARBA00034003"/>
    </source>
</evidence>
<dbReference type="GO" id="GO:0006281">
    <property type="term" value="P:DNA repair"/>
    <property type="evidence" value="ECO:0007669"/>
    <property type="project" value="UniProtKB-KW"/>
</dbReference>
<evidence type="ECO:0000256" key="2">
    <source>
        <dbReference type="ARBA" id="ARBA00012727"/>
    </source>
</evidence>
<proteinExistence type="predicted"/>
<evidence type="ECO:0000256" key="13">
    <source>
        <dbReference type="ARBA" id="ARBA00022932"/>
    </source>
</evidence>
<dbReference type="GO" id="GO:0005524">
    <property type="term" value="F:ATP binding"/>
    <property type="evidence" value="ECO:0007669"/>
    <property type="project" value="UniProtKB-KW"/>
</dbReference>
<evidence type="ECO:0000256" key="9">
    <source>
        <dbReference type="ARBA" id="ARBA00022763"/>
    </source>
</evidence>
<keyword evidence="6" id="KW-0540">Nuclease</keyword>
<dbReference type="Proteomes" id="UP000321062">
    <property type="component" value="Chromosome"/>
</dbReference>
<keyword evidence="13" id="KW-0239">DNA-directed DNA polymerase</keyword>
<keyword evidence="15" id="KW-0233">DNA recombination</keyword>
<dbReference type="EMBL" id="CP041690">
    <property type="protein sequence ID" value="QEE22024.1"/>
    <property type="molecule type" value="Genomic_DNA"/>
</dbReference>
<keyword evidence="10" id="KW-0378">Hydrolase</keyword>
<keyword evidence="3 21" id="KW-0436">Ligase</keyword>
<dbReference type="Gene3D" id="2.40.50.140">
    <property type="entry name" value="Nucleic acid-binding proteins"/>
    <property type="match status" value="1"/>
</dbReference>
<keyword evidence="17" id="KW-0464">Manganese</keyword>
<evidence type="ECO:0000256" key="17">
    <source>
        <dbReference type="ARBA" id="ARBA00023211"/>
    </source>
</evidence>
<dbReference type="OrthoDB" id="9802472at2"/>
<evidence type="ECO:0000256" key="10">
    <source>
        <dbReference type="ARBA" id="ARBA00022801"/>
    </source>
</evidence>
<dbReference type="GO" id="GO:0003677">
    <property type="term" value="F:DNA binding"/>
    <property type="evidence" value="ECO:0007669"/>
    <property type="project" value="UniProtKB-KW"/>
</dbReference>
<keyword evidence="16" id="KW-0234">DNA repair</keyword>
<dbReference type="EC" id="6.5.1.1" evidence="2"/>
<evidence type="ECO:0000256" key="18">
    <source>
        <dbReference type="ARBA" id="ARBA00023268"/>
    </source>
</evidence>
<organism evidence="21 22">
    <name type="scientific">Paradevosia tibetensis</name>
    <dbReference type="NCBI Taxonomy" id="1447062"/>
    <lineage>
        <taxon>Bacteria</taxon>
        <taxon>Pseudomonadati</taxon>
        <taxon>Pseudomonadota</taxon>
        <taxon>Alphaproteobacteria</taxon>
        <taxon>Hyphomicrobiales</taxon>
        <taxon>Devosiaceae</taxon>
        <taxon>Paradevosia</taxon>
    </lineage>
</organism>
<evidence type="ECO:0000256" key="3">
    <source>
        <dbReference type="ARBA" id="ARBA00022598"/>
    </source>
</evidence>
<protein>
    <recommendedName>
        <fullName evidence="2">DNA ligase (ATP)</fullName>
        <ecNumber evidence="2">6.5.1.1</ecNumber>
    </recommendedName>
    <alternativeName>
        <fullName evidence="19">NHEJ DNA polymerase</fullName>
    </alternativeName>
</protein>
<dbReference type="NCBIfam" id="NF004628">
    <property type="entry name" value="PRK05972.1"/>
    <property type="match status" value="1"/>
</dbReference>
<dbReference type="Pfam" id="PF21686">
    <property type="entry name" value="LigD_Prim-Pol"/>
    <property type="match status" value="1"/>
</dbReference>
<evidence type="ECO:0000256" key="14">
    <source>
        <dbReference type="ARBA" id="ARBA00023125"/>
    </source>
</evidence>
<dbReference type="KEGG" id="yti:FNA67_18405"/>
<comment type="catalytic activity">
    <reaction evidence="20">
        <text>ATP + (deoxyribonucleotide)n-3'-hydroxyl + 5'-phospho-(deoxyribonucleotide)m = (deoxyribonucleotide)n+m + AMP + diphosphate.</text>
        <dbReference type="EC" id="6.5.1.1"/>
    </reaction>
</comment>
<dbReference type="Gene3D" id="3.30.470.30">
    <property type="entry name" value="DNA ligase/mRNA capping enzyme"/>
    <property type="match status" value="1"/>
</dbReference>
<evidence type="ECO:0000256" key="15">
    <source>
        <dbReference type="ARBA" id="ARBA00023172"/>
    </source>
</evidence>
<evidence type="ECO:0000256" key="5">
    <source>
        <dbReference type="ARBA" id="ARBA00022695"/>
    </source>
</evidence>
<evidence type="ECO:0000256" key="11">
    <source>
        <dbReference type="ARBA" id="ARBA00022839"/>
    </source>
</evidence>
<dbReference type="PROSITE" id="PS50160">
    <property type="entry name" value="DNA_LIGASE_A3"/>
    <property type="match status" value="1"/>
</dbReference>
<dbReference type="GO" id="GO:0004527">
    <property type="term" value="F:exonuclease activity"/>
    <property type="evidence" value="ECO:0007669"/>
    <property type="project" value="UniProtKB-KW"/>
</dbReference>
<evidence type="ECO:0000256" key="19">
    <source>
        <dbReference type="ARBA" id="ARBA00029943"/>
    </source>
</evidence>
<dbReference type="InterPro" id="IPR014143">
    <property type="entry name" value="NHEJ_ligase_prk"/>
</dbReference>